<dbReference type="InterPro" id="IPR016181">
    <property type="entry name" value="Acyl_CoA_acyltransferase"/>
</dbReference>
<gene>
    <name evidence="2" type="ordered locus">RGE_01880</name>
</gene>
<evidence type="ECO:0000259" key="1">
    <source>
        <dbReference type="PROSITE" id="PS51186"/>
    </source>
</evidence>
<dbReference type="Gene3D" id="3.40.630.30">
    <property type="match status" value="1"/>
</dbReference>
<organism evidence="2 3">
    <name type="scientific">Rubrivivax gelatinosus (strain NBRC 100245 / IL144)</name>
    <dbReference type="NCBI Taxonomy" id="983917"/>
    <lineage>
        <taxon>Bacteria</taxon>
        <taxon>Pseudomonadati</taxon>
        <taxon>Pseudomonadota</taxon>
        <taxon>Betaproteobacteria</taxon>
        <taxon>Burkholderiales</taxon>
        <taxon>Sphaerotilaceae</taxon>
        <taxon>Rubrivivax</taxon>
    </lineage>
</organism>
<reference evidence="2 3" key="1">
    <citation type="journal article" date="2012" name="J. Bacteriol.">
        <title>Complete genome sequence of phototrophic betaproteobacterium Rubrivivax gelatinosus IL144.</title>
        <authorList>
            <person name="Nagashima S."/>
            <person name="Kamimura A."/>
            <person name="Shimizu T."/>
            <person name="Nakamura-isaki S."/>
            <person name="Aono E."/>
            <person name="Sakamoto K."/>
            <person name="Ichikawa N."/>
            <person name="Nakazawa H."/>
            <person name="Sekine M."/>
            <person name="Yamazaki S."/>
            <person name="Fujita N."/>
            <person name="Shimada K."/>
            <person name="Hanada S."/>
            <person name="Nagashima K.V.P."/>
        </authorList>
    </citation>
    <scope>NUCLEOTIDE SEQUENCE [LARGE SCALE GENOMIC DNA]</scope>
    <source>
        <strain evidence="3">NBRC 100245 / IL144</strain>
    </source>
</reference>
<evidence type="ECO:0000313" key="3">
    <source>
        <dbReference type="Proteomes" id="UP000007883"/>
    </source>
</evidence>
<dbReference type="GO" id="GO:0016747">
    <property type="term" value="F:acyltransferase activity, transferring groups other than amino-acyl groups"/>
    <property type="evidence" value="ECO:0007669"/>
    <property type="project" value="InterPro"/>
</dbReference>
<evidence type="ECO:0000313" key="2">
    <source>
        <dbReference type="EMBL" id="BAL93533.1"/>
    </source>
</evidence>
<protein>
    <submittedName>
        <fullName evidence="2">Putative N-acetyltransferase</fullName>
    </submittedName>
</protein>
<dbReference type="KEGG" id="rge:RGE_01880"/>
<proteinExistence type="predicted"/>
<dbReference type="PANTHER" id="PTHR43792">
    <property type="entry name" value="GNAT FAMILY, PUTATIVE (AFU_ORTHOLOGUE AFUA_3G00765)-RELATED-RELATED"/>
    <property type="match status" value="1"/>
</dbReference>
<dbReference type="RefSeq" id="WP_014426425.1">
    <property type="nucleotide sequence ID" value="NC_017075.1"/>
</dbReference>
<dbReference type="Proteomes" id="UP000007883">
    <property type="component" value="Chromosome"/>
</dbReference>
<dbReference type="eggNOG" id="COG1670">
    <property type="taxonomic scope" value="Bacteria"/>
</dbReference>
<dbReference type="PROSITE" id="PS51186">
    <property type="entry name" value="GNAT"/>
    <property type="match status" value="1"/>
</dbReference>
<dbReference type="HOGENOM" id="CLU_013985_3_1_4"/>
<dbReference type="InterPro" id="IPR051531">
    <property type="entry name" value="N-acetyltransferase"/>
</dbReference>
<keyword evidence="3" id="KW-1185">Reference proteome</keyword>
<accession>I0HKJ6</accession>
<dbReference type="STRING" id="983917.RGE_01880"/>
<name>I0HKJ6_RUBGI</name>
<dbReference type="Pfam" id="PF13302">
    <property type="entry name" value="Acetyltransf_3"/>
    <property type="match status" value="1"/>
</dbReference>
<dbReference type="PATRIC" id="fig|983917.3.peg.183"/>
<feature type="domain" description="N-acetyltransferase" evidence="1">
    <location>
        <begin position="9"/>
        <end position="166"/>
    </location>
</feature>
<keyword evidence="2" id="KW-0808">Transferase</keyword>
<dbReference type="AlphaFoldDB" id="I0HKJ6"/>
<sequence>MTRLRTARLVLRSFGPADVEPYADMCADAEVMRHIGAGGPVERDVAWRQVALFIGHWTLRGHGMWAVERQSDGRMIGRAGFMHPEGWPGCELGWLFARDAWGQGYAQEAARAALAWGRDVRGIVSPISLIRPENERSIRLAERLGAVADAEIDFLGGRAGVWRHSA</sequence>
<dbReference type="EMBL" id="AP012320">
    <property type="protein sequence ID" value="BAL93533.1"/>
    <property type="molecule type" value="Genomic_DNA"/>
</dbReference>
<dbReference type="SUPFAM" id="SSF55729">
    <property type="entry name" value="Acyl-CoA N-acyltransferases (Nat)"/>
    <property type="match status" value="1"/>
</dbReference>
<dbReference type="PANTHER" id="PTHR43792:SF1">
    <property type="entry name" value="N-ACETYLTRANSFERASE DOMAIN-CONTAINING PROTEIN"/>
    <property type="match status" value="1"/>
</dbReference>
<dbReference type="InterPro" id="IPR000182">
    <property type="entry name" value="GNAT_dom"/>
</dbReference>